<reference evidence="1 2" key="1">
    <citation type="submission" date="2014-06" db="EMBL/GenBank/DDBJ databases">
        <authorList>
            <consortium name="DOE Joint Genome Institute"/>
            <person name="Kuo A."/>
            <person name="Kohler A."/>
            <person name="Nagy L.G."/>
            <person name="Floudas D."/>
            <person name="Copeland A."/>
            <person name="Barry K.W."/>
            <person name="Cichocki N."/>
            <person name="Veneault-Fourrey C."/>
            <person name="LaButti K."/>
            <person name="Lindquist E.A."/>
            <person name="Lipzen A."/>
            <person name="Lundell T."/>
            <person name="Morin E."/>
            <person name="Murat C."/>
            <person name="Sun H."/>
            <person name="Tunlid A."/>
            <person name="Henrissat B."/>
            <person name="Grigoriev I.V."/>
            <person name="Hibbett D.S."/>
            <person name="Martin F."/>
            <person name="Nordberg H.P."/>
            <person name="Cantor M.N."/>
            <person name="Hua S.X."/>
        </authorList>
    </citation>
    <scope>NUCLEOTIDE SEQUENCE [LARGE SCALE GENOMIC DNA]</scope>
    <source>
        <strain evidence="1 2">ATCC 200175</strain>
    </source>
</reference>
<accession>A0A0C9TRQ4</accession>
<dbReference type="Proteomes" id="UP000053647">
    <property type="component" value="Unassembled WGS sequence"/>
</dbReference>
<name>A0A0C9TRQ4_PAXIN</name>
<dbReference type="AlphaFoldDB" id="A0A0C9TRQ4"/>
<proteinExistence type="predicted"/>
<dbReference type="HOGENOM" id="CLU_2513280_0_0_1"/>
<protein>
    <submittedName>
        <fullName evidence="1">Uncharacterized protein</fullName>
    </submittedName>
</protein>
<gene>
    <name evidence="1" type="ORF">PAXINDRAFT_172123</name>
</gene>
<dbReference type="EMBL" id="KN819404">
    <property type="protein sequence ID" value="KIJ10502.1"/>
    <property type="molecule type" value="Genomic_DNA"/>
</dbReference>
<evidence type="ECO:0000313" key="1">
    <source>
        <dbReference type="EMBL" id="KIJ10502.1"/>
    </source>
</evidence>
<reference evidence="2" key="2">
    <citation type="submission" date="2015-01" db="EMBL/GenBank/DDBJ databases">
        <title>Evolutionary Origins and Diversification of the Mycorrhizal Mutualists.</title>
        <authorList>
            <consortium name="DOE Joint Genome Institute"/>
            <consortium name="Mycorrhizal Genomics Consortium"/>
            <person name="Kohler A."/>
            <person name="Kuo A."/>
            <person name="Nagy L.G."/>
            <person name="Floudas D."/>
            <person name="Copeland A."/>
            <person name="Barry K.W."/>
            <person name="Cichocki N."/>
            <person name="Veneault-Fourrey C."/>
            <person name="LaButti K."/>
            <person name="Lindquist E.A."/>
            <person name="Lipzen A."/>
            <person name="Lundell T."/>
            <person name="Morin E."/>
            <person name="Murat C."/>
            <person name="Riley R."/>
            <person name="Ohm R."/>
            <person name="Sun H."/>
            <person name="Tunlid A."/>
            <person name="Henrissat B."/>
            <person name="Grigoriev I.V."/>
            <person name="Hibbett D.S."/>
            <person name="Martin F."/>
        </authorList>
    </citation>
    <scope>NUCLEOTIDE SEQUENCE [LARGE SCALE GENOMIC DNA]</scope>
    <source>
        <strain evidence="2">ATCC 200175</strain>
    </source>
</reference>
<organism evidence="1 2">
    <name type="scientific">Paxillus involutus ATCC 200175</name>
    <dbReference type="NCBI Taxonomy" id="664439"/>
    <lineage>
        <taxon>Eukaryota</taxon>
        <taxon>Fungi</taxon>
        <taxon>Dikarya</taxon>
        <taxon>Basidiomycota</taxon>
        <taxon>Agaricomycotina</taxon>
        <taxon>Agaricomycetes</taxon>
        <taxon>Agaricomycetidae</taxon>
        <taxon>Boletales</taxon>
        <taxon>Paxilineae</taxon>
        <taxon>Paxillaceae</taxon>
        <taxon>Paxillus</taxon>
    </lineage>
</organism>
<evidence type="ECO:0000313" key="2">
    <source>
        <dbReference type="Proteomes" id="UP000053647"/>
    </source>
</evidence>
<sequence length="85" mass="9460">MVTGRVMLLNIVGHQCCWHALVHDDRQRMHYFGYTLAIPDALCPEEDNIVQVHVRDCTIPKVSPHEECKAGTSIFAGPASGTQRS</sequence>
<keyword evidence="2" id="KW-1185">Reference proteome</keyword>